<proteinExistence type="predicted"/>
<accession>A0A0E9SCT3</accession>
<evidence type="ECO:0000313" key="1">
    <source>
        <dbReference type="EMBL" id="JAH39086.1"/>
    </source>
</evidence>
<name>A0A0E9SCT3_ANGAN</name>
<sequence length="14" mass="1642">MEVASVEYTCQRIL</sequence>
<reference evidence="1" key="2">
    <citation type="journal article" date="2015" name="Fish Shellfish Immunol.">
        <title>Early steps in the European eel (Anguilla anguilla)-Vibrio vulnificus interaction in the gills: Role of the RtxA13 toxin.</title>
        <authorList>
            <person name="Callol A."/>
            <person name="Pajuelo D."/>
            <person name="Ebbesson L."/>
            <person name="Teles M."/>
            <person name="MacKenzie S."/>
            <person name="Amaro C."/>
        </authorList>
    </citation>
    <scope>NUCLEOTIDE SEQUENCE</scope>
</reference>
<reference evidence="1" key="1">
    <citation type="submission" date="2014-11" db="EMBL/GenBank/DDBJ databases">
        <authorList>
            <person name="Amaro Gonzalez C."/>
        </authorList>
    </citation>
    <scope>NUCLEOTIDE SEQUENCE</scope>
</reference>
<organism evidence="1">
    <name type="scientific">Anguilla anguilla</name>
    <name type="common">European freshwater eel</name>
    <name type="synonym">Muraena anguilla</name>
    <dbReference type="NCBI Taxonomy" id="7936"/>
    <lineage>
        <taxon>Eukaryota</taxon>
        <taxon>Metazoa</taxon>
        <taxon>Chordata</taxon>
        <taxon>Craniata</taxon>
        <taxon>Vertebrata</taxon>
        <taxon>Euteleostomi</taxon>
        <taxon>Actinopterygii</taxon>
        <taxon>Neopterygii</taxon>
        <taxon>Teleostei</taxon>
        <taxon>Anguilliformes</taxon>
        <taxon>Anguillidae</taxon>
        <taxon>Anguilla</taxon>
    </lineage>
</organism>
<dbReference type="EMBL" id="GBXM01069491">
    <property type="protein sequence ID" value="JAH39086.1"/>
    <property type="molecule type" value="Transcribed_RNA"/>
</dbReference>
<protein>
    <submittedName>
        <fullName evidence="1">Uncharacterized protein</fullName>
    </submittedName>
</protein>